<reference evidence="3" key="1">
    <citation type="journal article" date="2011" name="Nat. Genet.">
        <title>The Arabidopsis lyrata genome sequence and the basis of rapid genome size change.</title>
        <authorList>
            <person name="Hu T.T."/>
            <person name="Pattyn P."/>
            <person name="Bakker E.G."/>
            <person name="Cao J."/>
            <person name="Cheng J.-F."/>
            <person name="Clark R.M."/>
            <person name="Fahlgren N."/>
            <person name="Fawcett J.A."/>
            <person name="Grimwood J."/>
            <person name="Gundlach H."/>
            <person name="Haberer G."/>
            <person name="Hollister J.D."/>
            <person name="Ossowski S."/>
            <person name="Ottilar R.P."/>
            <person name="Salamov A.A."/>
            <person name="Schneeberger K."/>
            <person name="Spannagl M."/>
            <person name="Wang X."/>
            <person name="Yang L."/>
            <person name="Nasrallah M.E."/>
            <person name="Bergelson J."/>
            <person name="Carrington J.C."/>
            <person name="Gaut B.S."/>
            <person name="Schmutz J."/>
            <person name="Mayer K.F.X."/>
            <person name="Van de Peer Y."/>
            <person name="Grigoriev I.V."/>
            <person name="Nordborg M."/>
            <person name="Weigel D."/>
            <person name="Guo Y.-L."/>
        </authorList>
    </citation>
    <scope>NUCLEOTIDE SEQUENCE [LARGE SCALE GENOMIC DNA]</scope>
    <source>
        <strain evidence="3">cv. MN47</strain>
    </source>
</reference>
<feature type="domain" description="Replication protein A 70 kDa DNA-binding subunit B/D first OB fold" evidence="1">
    <location>
        <begin position="13"/>
        <end position="105"/>
    </location>
</feature>
<dbReference type="Gramene" id="fgenesh1_pg.C_scaffold_2000828">
    <property type="protein sequence ID" value="fgenesh1_pg.C_scaffold_2000828"/>
    <property type="gene ID" value="fgenesh1_pg.C_scaffold_2000828"/>
</dbReference>
<evidence type="ECO:0000313" key="3">
    <source>
        <dbReference type="Proteomes" id="UP000008694"/>
    </source>
</evidence>
<dbReference type="eggNOG" id="KOG0851">
    <property type="taxonomic scope" value="Eukaryota"/>
</dbReference>
<dbReference type="Pfam" id="PF02721">
    <property type="entry name" value="DUF223"/>
    <property type="match status" value="1"/>
</dbReference>
<organism evidence="3">
    <name type="scientific">Arabidopsis lyrata subsp. lyrata</name>
    <name type="common">Lyre-leaved rock-cress</name>
    <dbReference type="NCBI Taxonomy" id="81972"/>
    <lineage>
        <taxon>Eukaryota</taxon>
        <taxon>Viridiplantae</taxon>
        <taxon>Streptophyta</taxon>
        <taxon>Embryophyta</taxon>
        <taxon>Tracheophyta</taxon>
        <taxon>Spermatophyta</taxon>
        <taxon>Magnoliopsida</taxon>
        <taxon>eudicotyledons</taxon>
        <taxon>Gunneridae</taxon>
        <taxon>Pentapetalae</taxon>
        <taxon>rosids</taxon>
        <taxon>malvids</taxon>
        <taxon>Brassicales</taxon>
        <taxon>Brassicaceae</taxon>
        <taxon>Camelineae</taxon>
        <taxon>Arabidopsis</taxon>
    </lineage>
</organism>
<dbReference type="AlphaFoldDB" id="D7KRX6"/>
<dbReference type="InterPro" id="IPR003871">
    <property type="entry name" value="RFA1B/D_OB_1st"/>
</dbReference>
<proteinExistence type="predicted"/>
<dbReference type="SUPFAM" id="SSF50249">
    <property type="entry name" value="Nucleic acid-binding proteins"/>
    <property type="match status" value="1"/>
</dbReference>
<dbReference type="CDD" id="cd04481">
    <property type="entry name" value="RPA1_DBD_B_like"/>
    <property type="match status" value="1"/>
</dbReference>
<sequence>MSSRFTSSSIERYNDFSRLNPAIVGWHVHVKVLRRFHTDDYISKGGLGLLLVDDKGNQIEALICSPLTFHYSTFIEEDEFYAIMNFRVVENSGFTKLTRSDFKIMNAMLRCRLFGKVALTFYDTFKEQADGAVICVIRWGLIRCYGGDVAIHATDCTRIEINPDIRGVECFDEL</sequence>
<evidence type="ECO:0000259" key="1">
    <source>
        <dbReference type="Pfam" id="PF02721"/>
    </source>
</evidence>
<protein>
    <recommendedName>
        <fullName evidence="1">Replication protein A 70 kDa DNA-binding subunit B/D first OB fold domain-containing protein</fullName>
    </recommendedName>
</protein>
<name>D7KRX6_ARALL</name>
<evidence type="ECO:0000313" key="2">
    <source>
        <dbReference type="EMBL" id="EFH63192.1"/>
    </source>
</evidence>
<dbReference type="HOGENOM" id="CLU_1519891_0_0_1"/>
<dbReference type="Gene3D" id="2.40.50.140">
    <property type="entry name" value="Nucleic acid-binding proteins"/>
    <property type="match status" value="1"/>
</dbReference>
<dbReference type="EMBL" id="GL348714">
    <property type="protein sequence ID" value="EFH63192.1"/>
    <property type="molecule type" value="Genomic_DNA"/>
</dbReference>
<keyword evidence="3" id="KW-1185">Reference proteome</keyword>
<gene>
    <name evidence="2" type="ORF">ARALYDRAFT_338729</name>
</gene>
<dbReference type="Proteomes" id="UP000008694">
    <property type="component" value="Unassembled WGS sequence"/>
</dbReference>
<dbReference type="InterPro" id="IPR012340">
    <property type="entry name" value="NA-bd_OB-fold"/>
</dbReference>
<dbReference type="CDD" id="cd04480">
    <property type="entry name" value="RPA1_DBD_A_like"/>
    <property type="match status" value="1"/>
</dbReference>
<accession>D7KRX6</accession>